<dbReference type="GO" id="GO:0005524">
    <property type="term" value="F:ATP binding"/>
    <property type="evidence" value="ECO:0007669"/>
    <property type="project" value="UniProtKB-UniRule"/>
</dbReference>
<dbReference type="EMBL" id="JAESVB010000001">
    <property type="protein sequence ID" value="MCB8873888.1"/>
    <property type="molecule type" value="Genomic_DNA"/>
</dbReference>
<evidence type="ECO:0000256" key="2">
    <source>
        <dbReference type="ARBA" id="ARBA00004870"/>
    </source>
</evidence>
<evidence type="ECO:0000313" key="14">
    <source>
        <dbReference type="EMBL" id="MCB8873888.1"/>
    </source>
</evidence>
<dbReference type="GO" id="GO:0009244">
    <property type="term" value="P:lipopolysaccharide core region biosynthetic process"/>
    <property type="evidence" value="ECO:0007669"/>
    <property type="project" value="TreeGrafter"/>
</dbReference>
<keyword evidence="9 13" id="KW-0418">Kinase</keyword>
<evidence type="ECO:0000256" key="12">
    <source>
        <dbReference type="ARBA" id="ARBA00029757"/>
    </source>
</evidence>
<protein>
    <recommendedName>
        <fullName evidence="4 13">Tetraacyldisaccharide 4'-kinase</fullName>
        <ecNumber evidence="3 13">2.7.1.130</ecNumber>
    </recommendedName>
    <alternativeName>
        <fullName evidence="12 13">Lipid A 4'-kinase</fullName>
    </alternativeName>
</protein>
<evidence type="ECO:0000313" key="15">
    <source>
        <dbReference type="Proteomes" id="UP000708298"/>
    </source>
</evidence>
<evidence type="ECO:0000256" key="6">
    <source>
        <dbReference type="ARBA" id="ARBA00022556"/>
    </source>
</evidence>
<sequence length="321" mass="32972">MHAPRFWAEGGWPATLLSPFGLITQTLTARRVAKTGWQAPVPVFCCGNASVGGSGKTTLALDLLHRLTAMGANPHALLRGYGGKTPGPLCVDPALHDASVVGDEALLLAEAAPTWVSADRAAGARLAVAAGAGAIVMDDGLQNPGLVKTSSLLVIDGGFGFGNGFLLPAGPLREPVAEAAGRSAAAVLIGRDECDALRQLPATLPVLQARLMPKLSHLDPAARYLAFAGIGRPEKFFSGLREAGLQLIGAQAFADHHPYTASELSGLRQRAKAAGAVLLTTPKDRARLPLADRAGIAVGGVGLAWDDATQIDALLRAAMGA</sequence>
<comment type="catalytic activity">
    <reaction evidence="13">
        <text>a lipid A disaccharide + ATP = a lipid IVA + ADP + H(+)</text>
        <dbReference type="Rhea" id="RHEA:67840"/>
        <dbReference type="ChEBI" id="CHEBI:15378"/>
        <dbReference type="ChEBI" id="CHEBI:30616"/>
        <dbReference type="ChEBI" id="CHEBI:176343"/>
        <dbReference type="ChEBI" id="CHEBI:176425"/>
        <dbReference type="ChEBI" id="CHEBI:456216"/>
        <dbReference type="EC" id="2.7.1.130"/>
    </reaction>
</comment>
<dbReference type="InterPro" id="IPR027417">
    <property type="entry name" value="P-loop_NTPase"/>
</dbReference>
<feature type="binding site" evidence="13">
    <location>
        <begin position="50"/>
        <end position="57"/>
    </location>
    <ligand>
        <name>ATP</name>
        <dbReference type="ChEBI" id="CHEBI:30616"/>
    </ligand>
</feature>
<evidence type="ECO:0000256" key="1">
    <source>
        <dbReference type="ARBA" id="ARBA00002274"/>
    </source>
</evidence>
<keyword evidence="6 13" id="KW-0441">Lipid A biosynthesis</keyword>
<dbReference type="GO" id="GO:0009245">
    <property type="term" value="P:lipid A biosynthetic process"/>
    <property type="evidence" value="ECO:0007669"/>
    <property type="project" value="UniProtKB-UniRule"/>
</dbReference>
<dbReference type="Pfam" id="PF02606">
    <property type="entry name" value="LpxK"/>
    <property type="match status" value="1"/>
</dbReference>
<dbReference type="HAMAP" id="MF_00409">
    <property type="entry name" value="LpxK"/>
    <property type="match status" value="1"/>
</dbReference>
<accession>A0A964DXN2</accession>
<evidence type="ECO:0000256" key="11">
    <source>
        <dbReference type="ARBA" id="ARBA00023098"/>
    </source>
</evidence>
<keyword evidence="10 13" id="KW-0067">ATP-binding</keyword>
<keyword evidence="7 13" id="KW-0808">Transferase</keyword>
<dbReference type="AlphaFoldDB" id="A0A964DXN2"/>
<dbReference type="EC" id="2.7.1.130" evidence="3 13"/>
<reference evidence="14" key="1">
    <citation type="journal article" date="2021" name="Microorganisms">
        <title>Acidisoma silvae sp. nov. and Acidisomacellulosilytica sp. nov., Two Acidophilic Bacteria Isolated from Decaying Wood, Hydrolyzing Cellulose and Producing Poly-3-hydroxybutyrate.</title>
        <authorList>
            <person name="Mieszkin S."/>
            <person name="Pouder E."/>
            <person name="Uroz S."/>
            <person name="Simon-Colin C."/>
            <person name="Alain K."/>
        </authorList>
    </citation>
    <scope>NUCLEOTIDE SEQUENCE</scope>
    <source>
        <strain evidence="14">HW T2.11</strain>
    </source>
</reference>
<evidence type="ECO:0000256" key="9">
    <source>
        <dbReference type="ARBA" id="ARBA00022777"/>
    </source>
</evidence>
<organism evidence="14 15">
    <name type="scientific">Acidisoma silvae</name>
    <dbReference type="NCBI Taxonomy" id="2802396"/>
    <lineage>
        <taxon>Bacteria</taxon>
        <taxon>Pseudomonadati</taxon>
        <taxon>Pseudomonadota</taxon>
        <taxon>Alphaproteobacteria</taxon>
        <taxon>Acetobacterales</taxon>
        <taxon>Acidocellaceae</taxon>
        <taxon>Acidisoma</taxon>
    </lineage>
</organism>
<comment type="similarity">
    <text evidence="13">Belongs to the LpxK family.</text>
</comment>
<dbReference type="PANTHER" id="PTHR42724:SF1">
    <property type="entry name" value="TETRAACYLDISACCHARIDE 4'-KINASE, MITOCHONDRIAL-RELATED"/>
    <property type="match status" value="1"/>
</dbReference>
<reference evidence="14" key="2">
    <citation type="submission" date="2021-01" db="EMBL/GenBank/DDBJ databases">
        <authorList>
            <person name="Mieszkin S."/>
            <person name="Pouder E."/>
            <person name="Alain K."/>
        </authorList>
    </citation>
    <scope>NUCLEOTIDE SEQUENCE</scope>
    <source>
        <strain evidence="14">HW T2.11</strain>
    </source>
</reference>
<keyword evidence="11 13" id="KW-0443">Lipid metabolism</keyword>
<dbReference type="Proteomes" id="UP000708298">
    <property type="component" value="Unassembled WGS sequence"/>
</dbReference>
<evidence type="ECO:0000256" key="10">
    <source>
        <dbReference type="ARBA" id="ARBA00022840"/>
    </source>
</evidence>
<dbReference type="PANTHER" id="PTHR42724">
    <property type="entry name" value="TETRAACYLDISACCHARIDE 4'-KINASE"/>
    <property type="match status" value="1"/>
</dbReference>
<keyword evidence="15" id="KW-1185">Reference proteome</keyword>
<comment type="pathway">
    <text evidence="2 13">Glycolipid biosynthesis; lipid IV(A) biosynthesis; lipid IV(A) from (3R)-3-hydroxytetradecanoyl-[acyl-carrier-protein] and UDP-N-acetyl-alpha-D-glucosamine: step 6/6.</text>
</comment>
<name>A0A964DXN2_9PROT</name>
<evidence type="ECO:0000256" key="5">
    <source>
        <dbReference type="ARBA" id="ARBA00022516"/>
    </source>
</evidence>
<evidence type="ECO:0000256" key="13">
    <source>
        <dbReference type="HAMAP-Rule" id="MF_00409"/>
    </source>
</evidence>
<evidence type="ECO:0000256" key="3">
    <source>
        <dbReference type="ARBA" id="ARBA00012071"/>
    </source>
</evidence>
<evidence type="ECO:0000256" key="7">
    <source>
        <dbReference type="ARBA" id="ARBA00022679"/>
    </source>
</evidence>
<dbReference type="NCBIfam" id="TIGR00682">
    <property type="entry name" value="lpxK"/>
    <property type="match status" value="1"/>
</dbReference>
<dbReference type="SUPFAM" id="SSF52540">
    <property type="entry name" value="P-loop containing nucleoside triphosphate hydrolases"/>
    <property type="match status" value="1"/>
</dbReference>
<dbReference type="GO" id="GO:0005886">
    <property type="term" value="C:plasma membrane"/>
    <property type="evidence" value="ECO:0007669"/>
    <property type="project" value="TreeGrafter"/>
</dbReference>
<gene>
    <name evidence="13 14" type="primary">lpxK</name>
    <name evidence="14" type="ORF">ASILVAE211_01745</name>
</gene>
<evidence type="ECO:0000256" key="4">
    <source>
        <dbReference type="ARBA" id="ARBA00016436"/>
    </source>
</evidence>
<keyword evidence="5 13" id="KW-0444">Lipid biosynthesis</keyword>
<evidence type="ECO:0000256" key="8">
    <source>
        <dbReference type="ARBA" id="ARBA00022741"/>
    </source>
</evidence>
<comment type="function">
    <text evidence="1 13">Transfers the gamma-phosphate of ATP to the 4'-position of a tetraacyldisaccharide 1-phosphate intermediate (termed DS-1-P) to form tetraacyldisaccharide 1,4'-bis-phosphate (lipid IVA).</text>
</comment>
<comment type="caution">
    <text evidence="14">The sequence shown here is derived from an EMBL/GenBank/DDBJ whole genome shotgun (WGS) entry which is preliminary data.</text>
</comment>
<keyword evidence="8 13" id="KW-0547">Nucleotide-binding</keyword>
<dbReference type="RefSeq" id="WP_227319554.1">
    <property type="nucleotide sequence ID" value="NZ_JAESVB010000001.1"/>
</dbReference>
<proteinExistence type="inferred from homology"/>
<dbReference type="InterPro" id="IPR003758">
    <property type="entry name" value="LpxK"/>
</dbReference>
<dbReference type="GO" id="GO:0009029">
    <property type="term" value="F:lipid-A 4'-kinase activity"/>
    <property type="evidence" value="ECO:0007669"/>
    <property type="project" value="UniProtKB-UniRule"/>
</dbReference>